<evidence type="ECO:0000256" key="5">
    <source>
        <dbReference type="SAM" id="MobiDB-lite"/>
    </source>
</evidence>
<dbReference type="Pfam" id="PF13414">
    <property type="entry name" value="TPR_11"/>
    <property type="match status" value="1"/>
</dbReference>
<reference evidence="7" key="1">
    <citation type="submission" date="2021-01" db="EMBL/GenBank/DDBJ databases">
        <authorList>
            <person name="Li R."/>
            <person name="Bekaert M."/>
        </authorList>
    </citation>
    <scope>NUCLEOTIDE SEQUENCE</scope>
    <source>
        <strain evidence="7">Farmed</strain>
    </source>
</reference>
<evidence type="ECO:0000256" key="3">
    <source>
        <dbReference type="ARBA" id="ARBA00022803"/>
    </source>
</evidence>
<dbReference type="InterPro" id="IPR032374">
    <property type="entry name" value="SGTA_dimer"/>
</dbReference>
<name>A0A812CRC1_ACAPH</name>
<dbReference type="GO" id="GO:0016020">
    <property type="term" value="C:membrane"/>
    <property type="evidence" value="ECO:0007669"/>
    <property type="project" value="TreeGrafter"/>
</dbReference>
<evidence type="ECO:0000313" key="7">
    <source>
        <dbReference type="EMBL" id="CAE1277576.1"/>
    </source>
</evidence>
<keyword evidence="2" id="KW-0677">Repeat</keyword>
<dbReference type="GO" id="GO:0006620">
    <property type="term" value="P:post-translational protein targeting to endoplasmic reticulum membrane"/>
    <property type="evidence" value="ECO:0007669"/>
    <property type="project" value="TreeGrafter"/>
</dbReference>
<dbReference type="Gene3D" id="1.20.5.420">
    <property type="entry name" value="Immunoglobulin FC, subunit C"/>
    <property type="match status" value="1"/>
</dbReference>
<dbReference type="Pfam" id="PF16546">
    <property type="entry name" value="SGTA_dimer"/>
    <property type="match status" value="1"/>
</dbReference>
<dbReference type="Gene3D" id="1.25.40.10">
    <property type="entry name" value="Tetratricopeptide repeat domain"/>
    <property type="match status" value="1"/>
</dbReference>
<dbReference type="InterPro" id="IPR019734">
    <property type="entry name" value="TPR_rpt"/>
</dbReference>
<feature type="domain" description="SGTA homodimerisation" evidence="6">
    <location>
        <begin position="46"/>
        <end position="107"/>
    </location>
</feature>
<feature type="compositionally biased region" description="Low complexity" evidence="5">
    <location>
        <begin position="344"/>
        <end position="359"/>
    </location>
</feature>
<keyword evidence="8" id="KW-1185">Reference proteome</keyword>
<dbReference type="PROSITE" id="PS50293">
    <property type="entry name" value="TPR_REGION"/>
    <property type="match status" value="1"/>
</dbReference>
<dbReference type="PROSITE" id="PS50005">
    <property type="entry name" value="TPR"/>
    <property type="match status" value="2"/>
</dbReference>
<dbReference type="Proteomes" id="UP000597762">
    <property type="component" value="Unassembled WGS sequence"/>
</dbReference>
<gene>
    <name evidence="7" type="ORF">SPHA_40734</name>
</gene>
<feature type="region of interest" description="Disordered" evidence="5">
    <location>
        <begin position="336"/>
        <end position="359"/>
    </location>
</feature>
<evidence type="ECO:0000259" key="6">
    <source>
        <dbReference type="Pfam" id="PF16546"/>
    </source>
</evidence>
<comment type="similarity">
    <text evidence="1">Belongs to the SGT family.</text>
</comment>
<dbReference type="OrthoDB" id="2335338at2759"/>
<dbReference type="EMBL" id="CAHIKZ030001935">
    <property type="protein sequence ID" value="CAE1277576.1"/>
    <property type="molecule type" value="Genomic_DNA"/>
</dbReference>
<dbReference type="GO" id="GO:0060090">
    <property type="term" value="F:molecular adaptor activity"/>
    <property type="evidence" value="ECO:0007669"/>
    <property type="project" value="TreeGrafter"/>
</dbReference>
<evidence type="ECO:0000256" key="4">
    <source>
        <dbReference type="PROSITE-ProRule" id="PRU00339"/>
    </source>
</evidence>
<comment type="caution">
    <text evidence="7">The sequence shown here is derived from an EMBL/GenBank/DDBJ whole genome shotgun (WGS) entry which is preliminary data.</text>
</comment>
<dbReference type="PANTHER" id="PTHR45831">
    <property type="entry name" value="LD24721P"/>
    <property type="match status" value="1"/>
</dbReference>
<dbReference type="InterPro" id="IPR011990">
    <property type="entry name" value="TPR-like_helical_dom_sf"/>
</dbReference>
<dbReference type="AlphaFoldDB" id="A0A812CRC1"/>
<feature type="repeat" description="TPR" evidence="4">
    <location>
        <begin position="202"/>
        <end position="235"/>
    </location>
</feature>
<evidence type="ECO:0000256" key="2">
    <source>
        <dbReference type="ARBA" id="ARBA00022737"/>
    </source>
</evidence>
<proteinExistence type="inferred from homology"/>
<dbReference type="PANTHER" id="PTHR45831:SF2">
    <property type="entry name" value="LD24721P"/>
    <property type="match status" value="1"/>
</dbReference>
<dbReference type="GO" id="GO:0072380">
    <property type="term" value="C:TRC complex"/>
    <property type="evidence" value="ECO:0007669"/>
    <property type="project" value="TreeGrafter"/>
</dbReference>
<organism evidence="7 8">
    <name type="scientific">Acanthosepion pharaonis</name>
    <name type="common">Pharaoh cuttlefish</name>
    <name type="synonym">Sepia pharaonis</name>
    <dbReference type="NCBI Taxonomy" id="158019"/>
    <lineage>
        <taxon>Eukaryota</taxon>
        <taxon>Metazoa</taxon>
        <taxon>Spiralia</taxon>
        <taxon>Lophotrochozoa</taxon>
        <taxon>Mollusca</taxon>
        <taxon>Cephalopoda</taxon>
        <taxon>Coleoidea</taxon>
        <taxon>Decapodiformes</taxon>
        <taxon>Sepiida</taxon>
        <taxon>Sepiina</taxon>
        <taxon>Sepiidae</taxon>
        <taxon>Acanthosepion</taxon>
    </lineage>
</organism>
<evidence type="ECO:0000256" key="1">
    <source>
        <dbReference type="ARBA" id="ARBA00008175"/>
    </source>
</evidence>
<evidence type="ECO:0000313" key="8">
    <source>
        <dbReference type="Proteomes" id="UP000597762"/>
    </source>
</evidence>
<keyword evidence="3 4" id="KW-0802">TPR repeat</keyword>
<dbReference type="SMART" id="SM00028">
    <property type="entry name" value="TPR"/>
    <property type="match status" value="3"/>
</dbReference>
<sequence>MVLSPGGVHFICVQSHRRRKICNRSLYGTPLAEGKYISCKMADVSKLVYSILKFFGDQKTSGNLSDDAVESLEVAMQCLESAYGINTSEPESAAKYHVDKNLLDIFNSHINTEKPANFTANTLHEPTPEERAEAEKFKNKGNDFMKATKFSEALECYSQAIRLDNTNAVYYCNRAAAYSKLTKHALAIQDCNCALAIDPGYSKAYGRMGMAYLELEDNEQSRECYRKALELDPNNQNYKNNLEMVEQKLREQAIGAGFASGAAGQKGMDLSSILNNPALMNMAASMMSNPQMQSMMSNLMSSAAGEGNNGGLSTLLQAGQQLASQMQQQNPDLVAQLRRQVNLPNNSSEPSNSEEGNKQ</sequence>
<protein>
    <submittedName>
        <fullName evidence="7">SGTA</fullName>
    </submittedName>
</protein>
<feature type="repeat" description="TPR" evidence="4">
    <location>
        <begin position="134"/>
        <end position="167"/>
    </location>
</feature>
<dbReference type="InterPro" id="IPR047150">
    <property type="entry name" value="SGT"/>
</dbReference>
<accession>A0A812CRC1</accession>
<dbReference type="SUPFAM" id="SSF48452">
    <property type="entry name" value="TPR-like"/>
    <property type="match status" value="1"/>
</dbReference>
<dbReference type="Pfam" id="PF00515">
    <property type="entry name" value="TPR_1"/>
    <property type="match status" value="1"/>
</dbReference>